<proteinExistence type="predicted"/>
<sequence length="88" mass="9972">MRRKDNRQNHQYMALDGRGRQQQGSNGVGPGHLYQGESCGLAESEAASSSAGECMEMERRSRDRALSICRIYTRETPRYSLLKHLNNV</sequence>
<reference evidence="2 3" key="1">
    <citation type="submission" date="2020-02" db="EMBL/GenBank/DDBJ databases">
        <authorList>
            <person name="Ferguson B K."/>
        </authorList>
    </citation>
    <scope>NUCLEOTIDE SEQUENCE [LARGE SCALE GENOMIC DNA]</scope>
</reference>
<evidence type="ECO:0000313" key="3">
    <source>
        <dbReference type="Proteomes" id="UP000479190"/>
    </source>
</evidence>
<gene>
    <name evidence="2" type="ORF">TBRA_LOCUS8382</name>
</gene>
<organism evidence="2 3">
    <name type="scientific">Trichogramma brassicae</name>
    <dbReference type="NCBI Taxonomy" id="86971"/>
    <lineage>
        <taxon>Eukaryota</taxon>
        <taxon>Metazoa</taxon>
        <taxon>Ecdysozoa</taxon>
        <taxon>Arthropoda</taxon>
        <taxon>Hexapoda</taxon>
        <taxon>Insecta</taxon>
        <taxon>Pterygota</taxon>
        <taxon>Neoptera</taxon>
        <taxon>Endopterygota</taxon>
        <taxon>Hymenoptera</taxon>
        <taxon>Apocrita</taxon>
        <taxon>Proctotrupomorpha</taxon>
        <taxon>Chalcidoidea</taxon>
        <taxon>Trichogrammatidae</taxon>
        <taxon>Trichogramma</taxon>
    </lineage>
</organism>
<dbReference type="OrthoDB" id="10045021at2759"/>
<feature type="region of interest" description="Disordered" evidence="1">
    <location>
        <begin position="1"/>
        <end position="42"/>
    </location>
</feature>
<evidence type="ECO:0000256" key="1">
    <source>
        <dbReference type="SAM" id="MobiDB-lite"/>
    </source>
</evidence>
<feature type="non-terminal residue" evidence="2">
    <location>
        <position position="88"/>
    </location>
</feature>
<name>A0A6H5IHE9_9HYME</name>
<dbReference type="EMBL" id="CADCXV010000819">
    <property type="protein sequence ID" value="CAB0036516.1"/>
    <property type="molecule type" value="Genomic_DNA"/>
</dbReference>
<protein>
    <submittedName>
        <fullName evidence="2">Uncharacterized protein</fullName>
    </submittedName>
</protein>
<dbReference type="Proteomes" id="UP000479190">
    <property type="component" value="Unassembled WGS sequence"/>
</dbReference>
<accession>A0A6H5IHE9</accession>
<dbReference type="AlphaFoldDB" id="A0A6H5IHE9"/>
<evidence type="ECO:0000313" key="2">
    <source>
        <dbReference type="EMBL" id="CAB0036516.1"/>
    </source>
</evidence>
<keyword evidence="3" id="KW-1185">Reference proteome</keyword>